<evidence type="ECO:0000313" key="3">
    <source>
        <dbReference type="EMBL" id="NKZ23972.1"/>
    </source>
</evidence>
<evidence type="ECO:0000313" key="4">
    <source>
        <dbReference type="Proteomes" id="UP000549765"/>
    </source>
</evidence>
<organism evidence="3 4">
    <name type="scientific">Periweissella fabalis</name>
    <dbReference type="NCBI Taxonomy" id="1070421"/>
    <lineage>
        <taxon>Bacteria</taxon>
        <taxon>Bacillati</taxon>
        <taxon>Bacillota</taxon>
        <taxon>Bacilli</taxon>
        <taxon>Lactobacillales</taxon>
        <taxon>Lactobacillaceae</taxon>
        <taxon>Periweissella</taxon>
    </lineage>
</organism>
<evidence type="ECO:0000259" key="2">
    <source>
        <dbReference type="Pfam" id="PF20434"/>
    </source>
</evidence>
<gene>
    <name evidence="3" type="ORF">HF964_04000</name>
</gene>
<proteinExistence type="predicted"/>
<dbReference type="SUPFAM" id="SSF53474">
    <property type="entry name" value="alpha/beta-Hydrolases"/>
    <property type="match status" value="1"/>
</dbReference>
<dbReference type="InterPro" id="IPR029058">
    <property type="entry name" value="AB_hydrolase_fold"/>
</dbReference>
<accession>A0A7X6S3G6</accession>
<name>A0A7X6S3G6_9LACO</name>
<dbReference type="EMBL" id="JAAXPN010000003">
    <property type="protein sequence ID" value="NKZ23972.1"/>
    <property type="molecule type" value="Genomic_DNA"/>
</dbReference>
<keyword evidence="4" id="KW-1185">Reference proteome</keyword>
<reference evidence="3 4" key="1">
    <citation type="submission" date="2020-04" db="EMBL/GenBank/DDBJ databases">
        <title>MicrobeNet Type strains.</title>
        <authorList>
            <person name="Nicholson A.C."/>
        </authorList>
    </citation>
    <scope>NUCLEOTIDE SEQUENCE [LARGE SCALE GENOMIC DNA]</scope>
    <source>
        <strain evidence="3 4">CCUG 61472</strain>
    </source>
</reference>
<sequence length="298" mass="33081">MLFIEKPYEFTPVMVPDEVVVSTDISYMDGQRHTLDIYQPSQTYQGLRPVIIDIYGGGLYFGEKSSFKLQNSLKLIKSGYVVISPDYSLIWQQPFPTQIYEIKAVIRWVREHAAKYQLDPNRIILSGESSGAHLAVLTAVTASRGMMSDTTFGMYPDQPETVQAVIASYGPYQMDVMPEQFEALGIAPKFPETGAANSFEGQMFNQRAPKEVPELVAQYNPVTYFNAAMPPMLILAGTDDHVVPVLQSQNLAVTALQVLPAAQVACWWVNGGDHGPADFANDEVLAWKIAHLEQWGLA</sequence>
<dbReference type="AlphaFoldDB" id="A0A7X6S3G6"/>
<dbReference type="InterPro" id="IPR049492">
    <property type="entry name" value="BD-FAE-like_dom"/>
</dbReference>
<dbReference type="PANTHER" id="PTHR48081:SF13">
    <property type="entry name" value="ALPHA_BETA HYDROLASE"/>
    <property type="match status" value="1"/>
</dbReference>
<protein>
    <submittedName>
        <fullName evidence="3">Alpha/beta hydrolase</fullName>
    </submittedName>
</protein>
<comment type="caution">
    <text evidence="3">The sequence shown here is derived from an EMBL/GenBank/DDBJ whole genome shotgun (WGS) entry which is preliminary data.</text>
</comment>
<dbReference type="Proteomes" id="UP000549765">
    <property type="component" value="Unassembled WGS sequence"/>
</dbReference>
<dbReference type="PANTHER" id="PTHR48081">
    <property type="entry name" value="AB HYDROLASE SUPERFAMILY PROTEIN C4A8.06C"/>
    <property type="match status" value="1"/>
</dbReference>
<dbReference type="Pfam" id="PF20434">
    <property type="entry name" value="BD-FAE"/>
    <property type="match status" value="1"/>
</dbReference>
<feature type="domain" description="BD-FAE-like" evidence="2">
    <location>
        <begin position="35"/>
        <end position="252"/>
    </location>
</feature>
<dbReference type="GO" id="GO:0016787">
    <property type="term" value="F:hydrolase activity"/>
    <property type="evidence" value="ECO:0007669"/>
    <property type="project" value="UniProtKB-KW"/>
</dbReference>
<evidence type="ECO:0000256" key="1">
    <source>
        <dbReference type="ARBA" id="ARBA00022801"/>
    </source>
</evidence>
<keyword evidence="1 3" id="KW-0378">Hydrolase</keyword>
<dbReference type="Gene3D" id="3.40.50.1820">
    <property type="entry name" value="alpha/beta hydrolase"/>
    <property type="match status" value="1"/>
</dbReference>
<dbReference type="RefSeq" id="WP_168721774.1">
    <property type="nucleotide sequence ID" value="NZ_JAAXPN010000003.1"/>
</dbReference>
<dbReference type="InterPro" id="IPR050300">
    <property type="entry name" value="GDXG_lipolytic_enzyme"/>
</dbReference>